<evidence type="ECO:0000256" key="2">
    <source>
        <dbReference type="ARBA" id="ARBA00024867"/>
    </source>
</evidence>
<dbReference type="SUPFAM" id="SSF52172">
    <property type="entry name" value="CheY-like"/>
    <property type="match status" value="1"/>
</dbReference>
<reference evidence="6" key="1">
    <citation type="submission" date="2022-02" db="EMBL/GenBank/DDBJ databases">
        <authorList>
            <person name="Leng L."/>
        </authorList>
    </citation>
    <scope>NUCLEOTIDE SEQUENCE</scope>
    <source>
        <strain evidence="6">JI</strain>
    </source>
</reference>
<organism evidence="6 7">
    <name type="scientific">Pelotomaculum isophthalicicum JI</name>
    <dbReference type="NCBI Taxonomy" id="947010"/>
    <lineage>
        <taxon>Bacteria</taxon>
        <taxon>Bacillati</taxon>
        <taxon>Bacillota</taxon>
        <taxon>Clostridia</taxon>
        <taxon>Eubacteriales</taxon>
        <taxon>Desulfotomaculaceae</taxon>
        <taxon>Pelotomaculum</taxon>
    </lineage>
</organism>
<dbReference type="GO" id="GO:0000156">
    <property type="term" value="F:phosphorelay response regulator activity"/>
    <property type="evidence" value="ECO:0007669"/>
    <property type="project" value="InterPro"/>
</dbReference>
<evidence type="ECO:0000256" key="3">
    <source>
        <dbReference type="PROSITE-ProRule" id="PRU00169"/>
    </source>
</evidence>
<dbReference type="InterPro" id="IPR011006">
    <property type="entry name" value="CheY-like_superfamily"/>
</dbReference>
<evidence type="ECO:0000313" key="7">
    <source>
        <dbReference type="Proteomes" id="UP001154312"/>
    </source>
</evidence>
<dbReference type="Gene3D" id="2.40.50.1020">
    <property type="entry name" value="LytTr DNA-binding domain"/>
    <property type="match status" value="1"/>
</dbReference>
<dbReference type="PROSITE" id="PS50110">
    <property type="entry name" value="RESPONSE_REGULATORY"/>
    <property type="match status" value="1"/>
</dbReference>
<evidence type="ECO:0000259" key="5">
    <source>
        <dbReference type="PROSITE" id="PS50930"/>
    </source>
</evidence>
<dbReference type="Gene3D" id="3.40.50.2300">
    <property type="match status" value="1"/>
</dbReference>
<dbReference type="Pfam" id="PF00072">
    <property type="entry name" value="Response_reg"/>
    <property type="match status" value="1"/>
</dbReference>
<dbReference type="InterPro" id="IPR001789">
    <property type="entry name" value="Sig_transdc_resp-reg_receiver"/>
</dbReference>
<dbReference type="AlphaFoldDB" id="A0A9X4JWW6"/>
<accession>A0A9X4JWW6</accession>
<feature type="domain" description="Response regulatory" evidence="4">
    <location>
        <begin position="4"/>
        <end position="118"/>
    </location>
</feature>
<dbReference type="SMART" id="SM00448">
    <property type="entry name" value="REC"/>
    <property type="match status" value="1"/>
</dbReference>
<dbReference type="Proteomes" id="UP001154312">
    <property type="component" value="Unassembled WGS sequence"/>
</dbReference>
<evidence type="ECO:0000313" key="6">
    <source>
        <dbReference type="EMBL" id="MDF9410105.1"/>
    </source>
</evidence>
<dbReference type="Pfam" id="PF04397">
    <property type="entry name" value="LytTR"/>
    <property type="match status" value="1"/>
</dbReference>
<name>A0A9X4JWW6_9FIRM</name>
<gene>
    <name evidence="6" type="ORF">L7E55_17515</name>
</gene>
<dbReference type="EMBL" id="JAKOAV010000090">
    <property type="protein sequence ID" value="MDF9410105.1"/>
    <property type="molecule type" value="Genomic_DNA"/>
</dbReference>
<keyword evidence="7" id="KW-1185">Reference proteome</keyword>
<comment type="caution">
    <text evidence="6">The sequence shown here is derived from an EMBL/GenBank/DDBJ whole genome shotgun (WGS) entry which is preliminary data.</text>
</comment>
<dbReference type="SMART" id="SM00850">
    <property type="entry name" value="LytTR"/>
    <property type="match status" value="1"/>
</dbReference>
<protein>
    <recommendedName>
        <fullName evidence="1">Stage 0 sporulation protein A homolog</fullName>
    </recommendedName>
</protein>
<dbReference type="PANTHER" id="PTHR37299">
    <property type="entry name" value="TRANSCRIPTIONAL REGULATOR-RELATED"/>
    <property type="match status" value="1"/>
</dbReference>
<dbReference type="PANTHER" id="PTHR37299:SF1">
    <property type="entry name" value="STAGE 0 SPORULATION PROTEIN A HOMOLOG"/>
    <property type="match status" value="1"/>
</dbReference>
<evidence type="ECO:0000259" key="4">
    <source>
        <dbReference type="PROSITE" id="PS50110"/>
    </source>
</evidence>
<dbReference type="GO" id="GO:0003677">
    <property type="term" value="F:DNA binding"/>
    <property type="evidence" value="ECO:0007669"/>
    <property type="project" value="UniProtKB-KW"/>
</dbReference>
<dbReference type="PROSITE" id="PS50930">
    <property type="entry name" value="HTH_LYTTR"/>
    <property type="match status" value="1"/>
</dbReference>
<feature type="modified residue" description="4-aspartylphosphate" evidence="3">
    <location>
        <position position="55"/>
    </location>
</feature>
<dbReference type="InterPro" id="IPR007492">
    <property type="entry name" value="LytTR_DNA-bd_dom"/>
</dbReference>
<dbReference type="RefSeq" id="WP_277445652.1">
    <property type="nucleotide sequence ID" value="NZ_JAKOAV010000090.1"/>
</dbReference>
<feature type="domain" description="HTH LytTR-type" evidence="5">
    <location>
        <begin position="146"/>
        <end position="234"/>
    </location>
</feature>
<comment type="function">
    <text evidence="2">May play the central regulatory role in sporulation. It may be an element of the effector pathway responsible for the activation of sporulation genes in response to nutritional stress. Spo0A may act in concert with spo0H (a sigma factor) to control the expression of some genes that are critical to the sporulation process.</text>
</comment>
<keyword evidence="3" id="KW-0597">Phosphoprotein</keyword>
<sequence>MKITVLIAEDDPDMCHVIKKVVEEVEGVEVTGEAGDGVEAITLIKELSPQVVFVDIDLPGKNGVELAREIFDINPWTFIVFATAFSEYRSEAFDLYAFDYLVKPFKLNRLRQTMERIKSVVDGKITGKQVSGLTKPNHPVEKARIFKDNNEYVYLNLNDIIFVTKEERKTIIYHNEGVLKTHENLSDLEKQLGGYPFFRSHKGFIVNLNMLKKIIPCGRGSFELVMANTEKRPFLTWENAKILENMTNSKVL</sequence>
<keyword evidence="6" id="KW-0238">DNA-binding</keyword>
<evidence type="ECO:0000256" key="1">
    <source>
        <dbReference type="ARBA" id="ARBA00018672"/>
    </source>
</evidence>
<proteinExistence type="predicted"/>
<dbReference type="InterPro" id="IPR046947">
    <property type="entry name" value="LytR-like"/>
</dbReference>